<reference evidence="1 2" key="1">
    <citation type="submission" date="2016-09" db="EMBL/GenBank/DDBJ databases">
        <title>Genome sequence of Eubacterium angustum.</title>
        <authorList>
            <person name="Poehlein A."/>
            <person name="Daniel R."/>
        </authorList>
    </citation>
    <scope>NUCLEOTIDE SEQUENCE [LARGE SCALE GENOMIC DNA]</scope>
    <source>
        <strain evidence="1 2">DSM 1989</strain>
    </source>
</reference>
<dbReference type="EMBL" id="MKIE01000021">
    <property type="protein sequence ID" value="OHW61225.1"/>
    <property type="molecule type" value="Genomic_DNA"/>
</dbReference>
<protein>
    <submittedName>
        <fullName evidence="1">Uncharacterized protein</fullName>
    </submittedName>
</protein>
<accession>A0A1S1V475</accession>
<dbReference type="AlphaFoldDB" id="A0A1S1V475"/>
<evidence type="ECO:0000313" key="2">
    <source>
        <dbReference type="Proteomes" id="UP000180254"/>
    </source>
</evidence>
<organism evidence="1 2">
    <name type="scientific">Andreesenia angusta</name>
    <dbReference type="NCBI Taxonomy" id="39480"/>
    <lineage>
        <taxon>Bacteria</taxon>
        <taxon>Bacillati</taxon>
        <taxon>Bacillota</taxon>
        <taxon>Tissierellia</taxon>
        <taxon>Tissierellales</taxon>
        <taxon>Gottschalkiaceae</taxon>
        <taxon>Andreesenia</taxon>
    </lineage>
</organism>
<keyword evidence="2" id="KW-1185">Reference proteome</keyword>
<proteinExistence type="predicted"/>
<name>A0A1S1V475_9FIRM</name>
<comment type="caution">
    <text evidence="1">The sequence shown here is derived from an EMBL/GenBank/DDBJ whole genome shotgun (WGS) entry which is preliminary data.</text>
</comment>
<gene>
    <name evidence="1" type="ORF">EUAN_24050</name>
</gene>
<dbReference type="Proteomes" id="UP000180254">
    <property type="component" value="Unassembled WGS sequence"/>
</dbReference>
<evidence type="ECO:0000313" key="1">
    <source>
        <dbReference type="EMBL" id="OHW61225.1"/>
    </source>
</evidence>
<sequence>MCEVERGQSAREDSPWEYHPKRTNAGPIFKYLQGRLVPRKAEIRRPVLPAVVRSLHDRLSGGEWADASPLFPHKALRAEGNVRPGATSNFKSTTLVPTSCLPVVPGAFPGHYRTHRGPCMDVSPCCGLALSSRAVWSVAAVR</sequence>